<proteinExistence type="predicted"/>
<reference evidence="1 2" key="1">
    <citation type="submission" date="2022-04" db="EMBL/GenBank/DDBJ databases">
        <title>Gracilibacillus sp. isolated from saltern.</title>
        <authorList>
            <person name="Won M."/>
            <person name="Lee C.-M."/>
            <person name="Woen H.-Y."/>
            <person name="Kwon S.-W."/>
        </authorList>
    </citation>
    <scope>NUCLEOTIDE SEQUENCE [LARGE SCALE GENOMIC DNA]</scope>
    <source>
        <strain evidence="1 2">SSPM10-3</strain>
    </source>
</reference>
<dbReference type="InterPro" id="IPR026838">
    <property type="entry name" value="YheC/D"/>
</dbReference>
<organism evidence="1 2">
    <name type="scientific">Gracilibacillus salinarum</name>
    <dbReference type="NCBI Taxonomy" id="2932255"/>
    <lineage>
        <taxon>Bacteria</taxon>
        <taxon>Bacillati</taxon>
        <taxon>Bacillota</taxon>
        <taxon>Bacilli</taxon>
        <taxon>Bacillales</taxon>
        <taxon>Bacillaceae</taxon>
        <taxon>Gracilibacillus</taxon>
    </lineage>
</organism>
<gene>
    <name evidence="1" type="ORF">MUN87_07015</name>
</gene>
<dbReference type="Gene3D" id="3.30.470.20">
    <property type="entry name" value="ATP-grasp fold, B domain"/>
    <property type="match status" value="1"/>
</dbReference>
<dbReference type="SUPFAM" id="SSF56059">
    <property type="entry name" value="Glutathione synthetase ATP-binding domain-like"/>
    <property type="match status" value="1"/>
</dbReference>
<name>A0ABY4GTT9_9BACI</name>
<dbReference type="EMBL" id="CP095071">
    <property type="protein sequence ID" value="UOQ86632.1"/>
    <property type="molecule type" value="Genomic_DNA"/>
</dbReference>
<sequence>MRSLFEMKSYPNNKNRLIVPKQFYASIKDCTTLQHGMQKIPCDILSHQRNDHTIYLSSAIMEHFHIRKHSKMMIDMDMTELFLYYPLGVFVHRAPQQLNNERLFQEMARIGHTLGFETILFSYQQVASTSKSLTGFVWKNQWKPMHTEIPPVIYNRIPNRKLEAHVMVKHVKQYLTTTSIIFNPDFFHKWQIYESLISDDRVNYLLPDTTFHPSIETLEQKLEQHPVYVQAYQENTSEPVYLKKVAEAEFLVSHDNKQTTFSDLTKLCKQHFRDGLTRYVVQDAIDLQHYQHNPTYLRAYVQLGRTWQLTLLYGKDARTNTLIPVHQILDKNMSQKIKKVVLTLAKVLENKLNGEIGELGFDIGFDNEQRLWLLEVHAKPSWSVFDHPAFAAKAQAYFTALFGYTLSVIPRSE</sequence>
<protein>
    <submittedName>
        <fullName evidence="1">YheC/YheD family protein</fullName>
    </submittedName>
</protein>
<dbReference type="RefSeq" id="WP_244746997.1">
    <property type="nucleotide sequence ID" value="NZ_CP095071.1"/>
</dbReference>
<accession>A0ABY4GTT9</accession>
<keyword evidence="2" id="KW-1185">Reference proteome</keyword>
<evidence type="ECO:0000313" key="1">
    <source>
        <dbReference type="EMBL" id="UOQ86632.1"/>
    </source>
</evidence>
<dbReference type="Pfam" id="PF14398">
    <property type="entry name" value="ATPgrasp_YheCD"/>
    <property type="match status" value="1"/>
</dbReference>
<evidence type="ECO:0000313" key="2">
    <source>
        <dbReference type="Proteomes" id="UP000831537"/>
    </source>
</evidence>
<dbReference type="Proteomes" id="UP000831537">
    <property type="component" value="Chromosome"/>
</dbReference>